<protein>
    <recommendedName>
        <fullName evidence="2">Glycine zipper domain-containing protein</fullName>
    </recommendedName>
</protein>
<name>A0A4T0UR80_9NEIS</name>
<dbReference type="EMBL" id="STGJ01000011">
    <property type="protein sequence ID" value="TIC81389.1"/>
    <property type="molecule type" value="Genomic_DNA"/>
</dbReference>
<keyword evidence="1" id="KW-0732">Signal</keyword>
<feature type="domain" description="Glycine zipper" evidence="2">
    <location>
        <begin position="29"/>
        <end position="64"/>
    </location>
</feature>
<feature type="signal peptide" evidence="1">
    <location>
        <begin position="1"/>
        <end position="21"/>
    </location>
</feature>
<dbReference type="Pfam" id="PF13488">
    <property type="entry name" value="Gly-zipper_Omp"/>
    <property type="match status" value="1"/>
</dbReference>
<dbReference type="Proteomes" id="UP000308891">
    <property type="component" value="Unassembled WGS sequence"/>
</dbReference>
<organism evidence="3 4">
    <name type="scientific">Crenobacter intestini</name>
    <dbReference type="NCBI Taxonomy" id="2563443"/>
    <lineage>
        <taxon>Bacteria</taxon>
        <taxon>Pseudomonadati</taxon>
        <taxon>Pseudomonadota</taxon>
        <taxon>Betaproteobacteria</taxon>
        <taxon>Neisseriales</taxon>
        <taxon>Neisseriaceae</taxon>
        <taxon>Crenobacter</taxon>
    </lineage>
</organism>
<gene>
    <name evidence="3" type="ORF">E5K04_10745</name>
</gene>
<evidence type="ECO:0000313" key="3">
    <source>
        <dbReference type="EMBL" id="TIC81389.1"/>
    </source>
</evidence>
<evidence type="ECO:0000256" key="1">
    <source>
        <dbReference type="SAM" id="SignalP"/>
    </source>
</evidence>
<sequence>MKLRQLLPIALLGFSSVAAHAASTSELIVGGALGGAAGAVIGDAVGGRDGAVIGGALGAGVGVAAVNKRSKSAYYPHYHGHKHKKKYRKWRHYDDD</sequence>
<comment type="caution">
    <text evidence="3">The sequence shown here is derived from an EMBL/GenBank/DDBJ whole genome shotgun (WGS) entry which is preliminary data.</text>
</comment>
<dbReference type="AlphaFoldDB" id="A0A4T0UR80"/>
<accession>A0A4T0UR80</accession>
<keyword evidence="4" id="KW-1185">Reference proteome</keyword>
<dbReference type="InterPro" id="IPR039567">
    <property type="entry name" value="Gly-zipper"/>
</dbReference>
<evidence type="ECO:0000259" key="2">
    <source>
        <dbReference type="Pfam" id="PF13488"/>
    </source>
</evidence>
<reference evidence="3 4" key="1">
    <citation type="submission" date="2019-04" db="EMBL/GenBank/DDBJ databases">
        <title>Crenobacter sp. nov.</title>
        <authorList>
            <person name="Shi S."/>
        </authorList>
    </citation>
    <scope>NUCLEOTIDE SEQUENCE [LARGE SCALE GENOMIC DNA]</scope>
    <source>
        <strain evidence="3 4">GY 70310</strain>
    </source>
</reference>
<feature type="chain" id="PRO_5020629133" description="Glycine zipper domain-containing protein" evidence="1">
    <location>
        <begin position="22"/>
        <end position="96"/>
    </location>
</feature>
<proteinExistence type="predicted"/>
<dbReference type="RefSeq" id="WP_136553886.1">
    <property type="nucleotide sequence ID" value="NZ_STGJ01000011.1"/>
</dbReference>
<evidence type="ECO:0000313" key="4">
    <source>
        <dbReference type="Proteomes" id="UP000308891"/>
    </source>
</evidence>